<sequence>MGVFANEINFDSLITNLGNCCLKKDSCTSCIKEKCLIGYSEESVKKCLKNNVTYVENGYENIPLADTKVYDHDNLIIAIADILKQCKSCRENHYDNCIINVIRSCYEVALVGETQKYKGSTLIYLSDIKYLNEDMGNKILDKYNLIKSYK</sequence>
<evidence type="ECO:0000313" key="2">
    <source>
        <dbReference type="Proteomes" id="UP000031366"/>
    </source>
</evidence>
<dbReference type="RefSeq" id="WP_039636037.1">
    <property type="nucleotide sequence ID" value="NZ_AYSO01000020.1"/>
</dbReference>
<name>A0A0C1TY91_9CLOT</name>
<dbReference type="OrthoDB" id="1681497at2"/>
<proteinExistence type="predicted"/>
<evidence type="ECO:0000313" key="1">
    <source>
        <dbReference type="EMBL" id="KIE44318.1"/>
    </source>
</evidence>
<organism evidence="1 2">
    <name type="scientific">Clostridium argentinense CDC 2741</name>
    <dbReference type="NCBI Taxonomy" id="1418104"/>
    <lineage>
        <taxon>Bacteria</taxon>
        <taxon>Bacillati</taxon>
        <taxon>Bacillota</taxon>
        <taxon>Clostridia</taxon>
        <taxon>Eubacteriales</taxon>
        <taxon>Clostridiaceae</taxon>
        <taxon>Clostridium</taxon>
    </lineage>
</organism>
<dbReference type="EMBL" id="AYSO01000020">
    <property type="protein sequence ID" value="KIE44318.1"/>
    <property type="molecule type" value="Genomic_DNA"/>
</dbReference>
<comment type="caution">
    <text evidence="1">The sequence shown here is derived from an EMBL/GenBank/DDBJ whole genome shotgun (WGS) entry which is preliminary data.</text>
</comment>
<keyword evidence="2" id="KW-1185">Reference proteome</keyword>
<protein>
    <submittedName>
        <fullName evidence="1">Uncharacterized protein</fullName>
    </submittedName>
</protein>
<reference evidence="1 2" key="1">
    <citation type="journal article" date="2015" name="Infect. Genet. Evol.">
        <title>Genomic sequences of six botulinum neurotoxin-producing strains representing three clostridial species illustrate the mobility and diversity of botulinum neurotoxin genes.</title>
        <authorList>
            <person name="Smith T.J."/>
            <person name="Hill K.K."/>
            <person name="Xie G."/>
            <person name="Foley B.T."/>
            <person name="Williamson C.H."/>
            <person name="Foster J.T."/>
            <person name="Johnson S.L."/>
            <person name="Chertkov O."/>
            <person name="Teshima H."/>
            <person name="Gibbons H.S."/>
            <person name="Johnsky L.A."/>
            <person name="Karavis M.A."/>
            <person name="Smith L.A."/>
        </authorList>
    </citation>
    <scope>NUCLEOTIDE SEQUENCE [LARGE SCALE GENOMIC DNA]</scope>
    <source>
        <strain evidence="1 2">CDC 2741</strain>
    </source>
</reference>
<gene>
    <name evidence="1" type="ORF">U732_285</name>
</gene>
<accession>A0A0C1TY91</accession>
<dbReference type="AlphaFoldDB" id="A0A0C1TY91"/>
<dbReference type="STRING" id="29341.RSJ17_04235"/>
<dbReference type="Proteomes" id="UP000031366">
    <property type="component" value="Unassembled WGS sequence"/>
</dbReference>